<dbReference type="AlphaFoldDB" id="A0A2N0D0X4"/>
<name>A0A2N0D0X4_RHISU</name>
<dbReference type="Proteomes" id="UP000232164">
    <property type="component" value="Unassembled WGS sequence"/>
</dbReference>
<dbReference type="OrthoDB" id="9792586at2"/>
<dbReference type="InterPro" id="IPR004951">
    <property type="entry name" value="DUF268_CAE_spp"/>
</dbReference>
<accession>A0A2N0D0X4</accession>
<comment type="caution">
    <text evidence="1">The sequence shown here is derived from an EMBL/GenBank/DDBJ whole genome shotgun (WGS) entry which is preliminary data.</text>
</comment>
<dbReference type="Pfam" id="PF03269">
    <property type="entry name" value="DUF268"/>
    <property type="match status" value="1"/>
</dbReference>
<gene>
    <name evidence="1" type="ORF">CWR43_31330</name>
</gene>
<reference evidence="1 2" key="1">
    <citation type="submission" date="2017-11" db="EMBL/GenBank/DDBJ databases">
        <authorList>
            <person name="Han C.G."/>
        </authorList>
    </citation>
    <scope>NUCLEOTIDE SEQUENCE [LARGE SCALE GENOMIC DNA]</scope>
    <source>
        <strain evidence="1 2">HCNT1</strain>
    </source>
</reference>
<evidence type="ECO:0000313" key="1">
    <source>
        <dbReference type="EMBL" id="PKA39749.1"/>
    </source>
</evidence>
<evidence type="ECO:0000313" key="2">
    <source>
        <dbReference type="Proteomes" id="UP000232164"/>
    </source>
</evidence>
<dbReference type="InterPro" id="IPR029063">
    <property type="entry name" value="SAM-dependent_MTases_sf"/>
</dbReference>
<organism evidence="1 2">
    <name type="scientific">Rhizobium sullae</name>
    <name type="common">Rhizobium hedysari</name>
    <dbReference type="NCBI Taxonomy" id="50338"/>
    <lineage>
        <taxon>Bacteria</taxon>
        <taxon>Pseudomonadati</taxon>
        <taxon>Pseudomonadota</taxon>
        <taxon>Alphaproteobacteria</taxon>
        <taxon>Hyphomicrobiales</taxon>
        <taxon>Rhizobiaceae</taxon>
        <taxon>Rhizobium/Agrobacterium group</taxon>
        <taxon>Rhizobium</taxon>
    </lineage>
</organism>
<dbReference type="EMBL" id="PIQN01000026">
    <property type="protein sequence ID" value="PKA39749.1"/>
    <property type="molecule type" value="Genomic_DNA"/>
</dbReference>
<reference evidence="1 2" key="2">
    <citation type="submission" date="2017-12" db="EMBL/GenBank/DDBJ databases">
        <title>Genome sequence of Rhizobium sullae HCNT1 isolated from Sulla coronaria nodules and featuring peculiar denitrification phenotypes.</title>
        <authorList>
            <person name="De Diego-Diaz B."/>
            <person name="Treu L."/>
            <person name="Campanaro S."/>
            <person name="Da Silva Duarte V."/>
            <person name="Basaglia M."/>
            <person name="Favaro L."/>
            <person name="Casella S."/>
            <person name="Squartini A."/>
        </authorList>
    </citation>
    <scope>NUCLEOTIDE SEQUENCE [LARGE SCALE GENOMIC DNA]</scope>
    <source>
        <strain evidence="1 2">HCNT1</strain>
    </source>
</reference>
<proteinExistence type="predicted"/>
<dbReference type="SUPFAM" id="SSF53335">
    <property type="entry name" value="S-adenosyl-L-methionine-dependent methyltransferases"/>
    <property type="match status" value="1"/>
</dbReference>
<sequence>MGVRRAIKTALSLAGVNYRSWGNYRHLPRYLRHRSEWLTQGGVISKSAMVLGNYTSTAGKASGHYFHQDLLVASFVNERKPERHIDVGSRIDGFVAHVASFREIEVFDFQPLPLKAHPNIVFTQADLMNDAGTEITDSLSCLHALEHFGLGRYNDPIDVNGHIKGVANLVRMVKPGGVFYLGVPISDRDEVRFNSERAFHPESVVNFEPIKSHMTLQRFDYVDDADGGLVVNADIKSTVAKRIKGCGIYTFIKTA</sequence>
<dbReference type="Gene3D" id="3.40.50.150">
    <property type="entry name" value="Vaccinia Virus protein VP39"/>
    <property type="match status" value="1"/>
</dbReference>
<protein>
    <submittedName>
        <fullName evidence="1">DUF268 domain-containing protein</fullName>
    </submittedName>
</protein>
<dbReference type="STRING" id="1041146.GCA_000427985_05769"/>